<dbReference type="GO" id="GO:0042941">
    <property type="term" value="P:D-alanine transmembrane transport"/>
    <property type="evidence" value="ECO:0007669"/>
    <property type="project" value="TreeGrafter"/>
</dbReference>
<dbReference type="InterPro" id="IPR051120">
    <property type="entry name" value="ABC_AA/LPS_Transport"/>
</dbReference>
<dbReference type="GO" id="GO:0005304">
    <property type="term" value="F:L-valine transmembrane transporter activity"/>
    <property type="evidence" value="ECO:0007669"/>
    <property type="project" value="TreeGrafter"/>
</dbReference>
<dbReference type="SUPFAM" id="SSF52540">
    <property type="entry name" value="P-loop containing nucleoside triphosphate hydrolases"/>
    <property type="match status" value="1"/>
</dbReference>
<dbReference type="InterPro" id="IPR003593">
    <property type="entry name" value="AAA+_ATPase"/>
</dbReference>
<dbReference type="GO" id="GO:0015808">
    <property type="term" value="P:L-alanine transport"/>
    <property type="evidence" value="ECO:0007669"/>
    <property type="project" value="TreeGrafter"/>
</dbReference>
<dbReference type="AlphaFoldDB" id="A0A2T0WNE4"/>
<dbReference type="GO" id="GO:0015188">
    <property type="term" value="F:L-isoleucine transmembrane transporter activity"/>
    <property type="evidence" value="ECO:0007669"/>
    <property type="project" value="TreeGrafter"/>
</dbReference>
<gene>
    <name evidence="5" type="ORF">CLV74_10823</name>
</gene>
<reference evidence="5 6" key="1">
    <citation type="submission" date="2018-03" db="EMBL/GenBank/DDBJ databases">
        <title>Genomic Encyclopedia of Archaeal and Bacterial Type Strains, Phase II (KMG-II): from individual species to whole genera.</title>
        <authorList>
            <person name="Goeker M."/>
        </authorList>
    </citation>
    <scope>NUCLEOTIDE SEQUENCE [LARGE SCALE GENOMIC DNA]</scope>
    <source>
        <strain evidence="5 6">DSM 100212</strain>
    </source>
</reference>
<evidence type="ECO:0000256" key="3">
    <source>
        <dbReference type="ARBA" id="ARBA00022840"/>
    </source>
</evidence>
<comment type="caution">
    <text evidence="5">The sequence shown here is derived from an EMBL/GenBank/DDBJ whole genome shotgun (WGS) entry which is preliminary data.</text>
</comment>
<dbReference type="InterPro" id="IPR003439">
    <property type="entry name" value="ABC_transporter-like_ATP-bd"/>
</dbReference>
<dbReference type="CDD" id="cd03219">
    <property type="entry name" value="ABC_Mj1267_LivG_branched"/>
    <property type="match status" value="1"/>
</dbReference>
<name>A0A2T0WNE4_9RHOB</name>
<accession>A0A2T0WNE4</accession>
<evidence type="ECO:0000256" key="1">
    <source>
        <dbReference type="ARBA" id="ARBA00022448"/>
    </source>
</evidence>
<organism evidence="5 6">
    <name type="scientific">Donghicola tyrosinivorans</name>
    <dbReference type="NCBI Taxonomy" id="1652492"/>
    <lineage>
        <taxon>Bacteria</taxon>
        <taxon>Pseudomonadati</taxon>
        <taxon>Pseudomonadota</taxon>
        <taxon>Alphaproteobacteria</taxon>
        <taxon>Rhodobacterales</taxon>
        <taxon>Roseobacteraceae</taxon>
        <taxon>Donghicola</taxon>
    </lineage>
</organism>
<dbReference type="GO" id="GO:0005524">
    <property type="term" value="F:ATP binding"/>
    <property type="evidence" value="ECO:0007669"/>
    <property type="project" value="UniProtKB-KW"/>
</dbReference>
<dbReference type="InterPro" id="IPR027417">
    <property type="entry name" value="P-loop_NTPase"/>
</dbReference>
<dbReference type="GO" id="GO:0016887">
    <property type="term" value="F:ATP hydrolysis activity"/>
    <property type="evidence" value="ECO:0007669"/>
    <property type="project" value="InterPro"/>
</dbReference>
<proteinExistence type="predicted"/>
<evidence type="ECO:0000256" key="2">
    <source>
        <dbReference type="ARBA" id="ARBA00022741"/>
    </source>
</evidence>
<evidence type="ECO:0000313" key="5">
    <source>
        <dbReference type="EMBL" id="PRY88219.1"/>
    </source>
</evidence>
<dbReference type="PROSITE" id="PS50893">
    <property type="entry name" value="ABC_TRANSPORTER_2"/>
    <property type="match status" value="1"/>
</dbReference>
<dbReference type="GO" id="GO:0005886">
    <property type="term" value="C:plasma membrane"/>
    <property type="evidence" value="ECO:0007669"/>
    <property type="project" value="TreeGrafter"/>
</dbReference>
<dbReference type="PANTHER" id="PTHR45772">
    <property type="entry name" value="CONSERVED COMPONENT OF ABC TRANSPORTER FOR NATURAL AMINO ACIDS-RELATED"/>
    <property type="match status" value="1"/>
</dbReference>
<keyword evidence="1" id="KW-0813">Transport</keyword>
<dbReference type="GO" id="GO:1903806">
    <property type="term" value="P:L-isoleucine import across plasma membrane"/>
    <property type="evidence" value="ECO:0007669"/>
    <property type="project" value="TreeGrafter"/>
</dbReference>
<dbReference type="Gene3D" id="3.40.50.300">
    <property type="entry name" value="P-loop containing nucleotide triphosphate hydrolases"/>
    <property type="match status" value="1"/>
</dbReference>
<evidence type="ECO:0000259" key="4">
    <source>
        <dbReference type="PROSITE" id="PS50893"/>
    </source>
</evidence>
<dbReference type="EMBL" id="PVTQ01000008">
    <property type="protein sequence ID" value="PRY88219.1"/>
    <property type="molecule type" value="Genomic_DNA"/>
</dbReference>
<keyword evidence="2" id="KW-0547">Nucleotide-binding</keyword>
<keyword evidence="6" id="KW-1185">Reference proteome</keyword>
<keyword evidence="3 5" id="KW-0067">ATP-binding</keyword>
<dbReference type="Pfam" id="PF00005">
    <property type="entry name" value="ABC_tran"/>
    <property type="match status" value="1"/>
</dbReference>
<dbReference type="OrthoDB" id="9806149at2"/>
<dbReference type="SMART" id="SM00382">
    <property type="entry name" value="AAA"/>
    <property type="match status" value="1"/>
</dbReference>
<dbReference type="PANTHER" id="PTHR45772:SF7">
    <property type="entry name" value="AMINO ACID ABC TRANSPORTER ATP-BINDING PROTEIN"/>
    <property type="match status" value="1"/>
</dbReference>
<evidence type="ECO:0000313" key="6">
    <source>
        <dbReference type="Proteomes" id="UP000238392"/>
    </source>
</evidence>
<feature type="domain" description="ABC transporter" evidence="4">
    <location>
        <begin position="5"/>
        <end position="237"/>
    </location>
</feature>
<dbReference type="GO" id="GO:1903805">
    <property type="term" value="P:L-valine import across plasma membrane"/>
    <property type="evidence" value="ECO:0007669"/>
    <property type="project" value="TreeGrafter"/>
</dbReference>
<sequence length="244" mass="25673">MEPLLRLTGVNKSFGALTVSDNVTFDLPKGQALGIIGPNGAGKSTLFNLIGGALAPSSGMVMFKGQDVTAQPASARCRAGIARSFQIPHPFVGMTVFENLLVASSFGGAGHHDAREACHDILERTGLLPKANRPAGSLTLLERKRLELSRALATGPELLLLDEIAGGLTEAECHALVETIQAIHASGVSIIWIEHIVHALLAVVDRLIVIDFGKIVAEGAPRAVMADPMVQEIYMGISVDDQAA</sequence>
<dbReference type="Proteomes" id="UP000238392">
    <property type="component" value="Unassembled WGS sequence"/>
</dbReference>
<protein>
    <submittedName>
        <fullName evidence="5">Branched-chain amino acid transport system ATP-binding protein</fullName>
    </submittedName>
</protein>
<dbReference type="RefSeq" id="WP_106265197.1">
    <property type="nucleotide sequence ID" value="NZ_PVTQ01000008.1"/>
</dbReference>
<dbReference type="GO" id="GO:0015192">
    <property type="term" value="F:L-phenylalanine transmembrane transporter activity"/>
    <property type="evidence" value="ECO:0007669"/>
    <property type="project" value="TreeGrafter"/>
</dbReference>